<dbReference type="Gene3D" id="3.80.10.10">
    <property type="entry name" value="Ribonuclease Inhibitor"/>
    <property type="match status" value="2"/>
</dbReference>
<dbReference type="AlphaFoldDB" id="A0A8S0PLF0"/>
<dbReference type="Pfam" id="PF25019">
    <property type="entry name" value="LRR_R13L1-DRL21"/>
    <property type="match status" value="1"/>
</dbReference>
<name>A0A8S0PLF0_OLEEU</name>
<evidence type="ECO:0000313" key="2">
    <source>
        <dbReference type="EMBL" id="CAA2954527.1"/>
    </source>
</evidence>
<protein>
    <recommendedName>
        <fullName evidence="1">R13L1/DRL21-like LRR repeat region domain-containing protein</fullName>
    </recommendedName>
</protein>
<dbReference type="PANTHER" id="PTHR47186">
    <property type="entry name" value="LEUCINE-RICH REPEAT-CONTAINING PROTEIN 57"/>
    <property type="match status" value="1"/>
</dbReference>
<comment type="caution">
    <text evidence="2">The sequence shown here is derived from an EMBL/GenBank/DDBJ whole genome shotgun (WGS) entry which is preliminary data.</text>
</comment>
<organism evidence="2 3">
    <name type="scientific">Olea europaea subsp. europaea</name>
    <dbReference type="NCBI Taxonomy" id="158383"/>
    <lineage>
        <taxon>Eukaryota</taxon>
        <taxon>Viridiplantae</taxon>
        <taxon>Streptophyta</taxon>
        <taxon>Embryophyta</taxon>
        <taxon>Tracheophyta</taxon>
        <taxon>Spermatophyta</taxon>
        <taxon>Magnoliopsida</taxon>
        <taxon>eudicotyledons</taxon>
        <taxon>Gunneridae</taxon>
        <taxon>Pentapetalae</taxon>
        <taxon>asterids</taxon>
        <taxon>lamiids</taxon>
        <taxon>Lamiales</taxon>
        <taxon>Oleaceae</taxon>
        <taxon>Oleeae</taxon>
        <taxon>Olea</taxon>
    </lineage>
</organism>
<dbReference type="EMBL" id="CACTIH010000117">
    <property type="protein sequence ID" value="CAA2954527.1"/>
    <property type="molecule type" value="Genomic_DNA"/>
</dbReference>
<dbReference type="Proteomes" id="UP000594638">
    <property type="component" value="Unassembled WGS sequence"/>
</dbReference>
<proteinExistence type="predicted"/>
<dbReference type="InterPro" id="IPR032675">
    <property type="entry name" value="LRR_dom_sf"/>
</dbReference>
<evidence type="ECO:0000259" key="1">
    <source>
        <dbReference type="Pfam" id="PF25019"/>
    </source>
</evidence>
<keyword evidence="3" id="KW-1185">Reference proteome</keyword>
<reference evidence="2 3" key="1">
    <citation type="submission" date="2019-12" db="EMBL/GenBank/DDBJ databases">
        <authorList>
            <person name="Alioto T."/>
            <person name="Alioto T."/>
            <person name="Gomez Garrido J."/>
        </authorList>
    </citation>
    <scope>NUCLEOTIDE SEQUENCE [LARGE SCALE GENOMIC DNA]</scope>
</reference>
<dbReference type="InterPro" id="IPR056789">
    <property type="entry name" value="LRR_R13L1-DRL21"/>
</dbReference>
<dbReference type="OrthoDB" id="773208at2759"/>
<dbReference type="PANTHER" id="PTHR47186:SF26">
    <property type="entry name" value="LEUCINE-RICH REPEAT DOMAIN, L DOMAIN-CONTAINING PROTEIN-RELATED"/>
    <property type="match status" value="1"/>
</dbReference>
<dbReference type="SUPFAM" id="SSF52058">
    <property type="entry name" value="L domain-like"/>
    <property type="match status" value="2"/>
</dbReference>
<dbReference type="Gramene" id="OE9A079188T1">
    <property type="protein sequence ID" value="OE9A079188C1"/>
    <property type="gene ID" value="OE9A079188"/>
</dbReference>
<accession>A0A8S0PLF0</accession>
<evidence type="ECO:0000313" key="3">
    <source>
        <dbReference type="Proteomes" id="UP000594638"/>
    </source>
</evidence>
<gene>
    <name evidence="2" type="ORF">OLEA9_A079188</name>
</gene>
<sequence>MIVSKSSGMRLKDLGNLSVLQGDILIEELQNVVNVQEAMDARLMDKTGLKKIRLAWSKDFDGSRDKTLELDVLNALKPHENLSRLEIDHYGDAKFSNWIGDSGFFNLAKISFHFCKNCTSLPPLGKLPMLRELSIRGMDQVKVIGAEFYGSRGLGELPFPLLSSLMFGGMPNWEEWLGVAQEVGVIEFPQLCKFYIRRCPKLVSLSNILQLSLRELEVQSFPFTLENCEVIDCDDLVTLWPSDNTEQCLVNLQQMSIESCPQLLSLQEIDVLPHLRNLLIWSCGALELFPNIIARLDVLVIDNCPSLKMMSSLQNCSTTLKDLIINGWVNLNMTNLLGHGYSYSCLTRLYIYIYSCDGLELFPHGELFPQGNVPPILFQLSIRHCGNLKPLVELDLQKLTSLRHFLFGGNPELGSFTNEGHYVLPPSLSKLELHELPNLKTLSEGFQNLTSLRHLVIDKCPKLIALPMEDRVDKLSSLLIGGCTLLKKRCLKNKGDYWPTIADIPYVEIDGLSVYDPDSSA</sequence>
<feature type="domain" description="R13L1/DRL21-like LRR repeat region" evidence="1">
    <location>
        <begin position="11"/>
        <end position="138"/>
    </location>
</feature>